<reference evidence="2 3" key="1">
    <citation type="submission" date="2019-11" db="EMBL/GenBank/DDBJ databases">
        <title>Whole genome sequence of Oryza granulata.</title>
        <authorList>
            <person name="Li W."/>
        </authorList>
    </citation>
    <scope>NUCLEOTIDE SEQUENCE [LARGE SCALE GENOMIC DNA]</scope>
    <source>
        <strain evidence="3">cv. Menghai</strain>
        <tissue evidence="2">Leaf</tissue>
    </source>
</reference>
<feature type="compositionally biased region" description="Basic residues" evidence="1">
    <location>
        <begin position="15"/>
        <end position="27"/>
    </location>
</feature>
<dbReference type="EMBL" id="SPHZ02000007">
    <property type="protein sequence ID" value="KAF0908326.1"/>
    <property type="molecule type" value="Genomic_DNA"/>
</dbReference>
<dbReference type="Proteomes" id="UP000479710">
    <property type="component" value="Unassembled WGS sequence"/>
</dbReference>
<protein>
    <submittedName>
        <fullName evidence="2">Uncharacterized protein</fullName>
    </submittedName>
</protein>
<evidence type="ECO:0000256" key="1">
    <source>
        <dbReference type="SAM" id="MobiDB-lite"/>
    </source>
</evidence>
<proteinExistence type="predicted"/>
<dbReference type="AlphaFoldDB" id="A0A6G1D7C4"/>
<feature type="region of interest" description="Disordered" evidence="1">
    <location>
        <begin position="1"/>
        <end position="28"/>
    </location>
</feature>
<accession>A0A6G1D7C4</accession>
<organism evidence="2 3">
    <name type="scientific">Oryza meyeriana var. granulata</name>
    <dbReference type="NCBI Taxonomy" id="110450"/>
    <lineage>
        <taxon>Eukaryota</taxon>
        <taxon>Viridiplantae</taxon>
        <taxon>Streptophyta</taxon>
        <taxon>Embryophyta</taxon>
        <taxon>Tracheophyta</taxon>
        <taxon>Spermatophyta</taxon>
        <taxon>Magnoliopsida</taxon>
        <taxon>Liliopsida</taxon>
        <taxon>Poales</taxon>
        <taxon>Poaceae</taxon>
        <taxon>BOP clade</taxon>
        <taxon>Oryzoideae</taxon>
        <taxon>Oryzeae</taxon>
        <taxon>Oryzinae</taxon>
        <taxon>Oryza</taxon>
        <taxon>Oryza meyeriana</taxon>
    </lineage>
</organism>
<comment type="caution">
    <text evidence="2">The sequence shown here is derived from an EMBL/GenBank/DDBJ whole genome shotgun (WGS) entry which is preliminary data.</text>
</comment>
<evidence type="ECO:0000313" key="2">
    <source>
        <dbReference type="EMBL" id="KAF0908326.1"/>
    </source>
</evidence>
<evidence type="ECO:0000313" key="3">
    <source>
        <dbReference type="Proteomes" id="UP000479710"/>
    </source>
</evidence>
<keyword evidence="3" id="KW-1185">Reference proteome</keyword>
<sequence>MLGGSVHNVPIGGSTRKRKRPAVRRPPIHFVGAPLQAHHPAPLPPPPSSQQAGLLGSLFALSAAPLLEGRVGFDLSLSLPGPGHIVTGGAACESSATALILCPTRMAMTIGGGSDAWDARRQ</sequence>
<gene>
    <name evidence="2" type="ORF">E2562_024740</name>
</gene>
<name>A0A6G1D7C4_9ORYZ</name>